<dbReference type="InterPro" id="IPR039131">
    <property type="entry name" value="NDUFAF1"/>
</dbReference>
<dbReference type="GO" id="GO:0032981">
    <property type="term" value="P:mitochondrial respiratory chain complex I assembly"/>
    <property type="evidence" value="ECO:0007669"/>
    <property type="project" value="TreeGrafter"/>
</dbReference>
<evidence type="ECO:0000313" key="6">
    <source>
        <dbReference type="EMBL" id="PAA89113.1"/>
    </source>
</evidence>
<dbReference type="STRING" id="282301.A0A267GSX5"/>
<keyword evidence="4" id="KW-0143">Chaperone</keyword>
<comment type="similarity">
    <text evidence="2">Belongs to the CIA30 family.</text>
</comment>
<dbReference type="AlphaFoldDB" id="A0A267GSX5"/>
<organism evidence="6 7">
    <name type="scientific">Macrostomum lignano</name>
    <dbReference type="NCBI Taxonomy" id="282301"/>
    <lineage>
        <taxon>Eukaryota</taxon>
        <taxon>Metazoa</taxon>
        <taxon>Spiralia</taxon>
        <taxon>Lophotrochozoa</taxon>
        <taxon>Platyhelminthes</taxon>
        <taxon>Rhabditophora</taxon>
        <taxon>Macrostomorpha</taxon>
        <taxon>Macrostomida</taxon>
        <taxon>Macrostomidae</taxon>
        <taxon>Macrostomum</taxon>
    </lineage>
</organism>
<name>A0A267GSX5_9PLAT</name>
<dbReference type="Proteomes" id="UP000215902">
    <property type="component" value="Unassembled WGS sequence"/>
</dbReference>
<keyword evidence="7" id="KW-1185">Reference proteome</keyword>
<reference evidence="6 7" key="1">
    <citation type="submission" date="2017-06" db="EMBL/GenBank/DDBJ databases">
        <title>A platform for efficient transgenesis in Macrostomum lignano, a flatworm model organism for stem cell research.</title>
        <authorList>
            <person name="Berezikov E."/>
        </authorList>
    </citation>
    <scope>NUCLEOTIDE SEQUENCE [LARGE SCALE GENOMIC DNA]</scope>
    <source>
        <strain evidence="6">DV1</strain>
        <tissue evidence="6">Whole organism</tissue>
    </source>
</reference>
<dbReference type="GO" id="GO:0051082">
    <property type="term" value="F:unfolded protein binding"/>
    <property type="evidence" value="ECO:0007669"/>
    <property type="project" value="TreeGrafter"/>
</dbReference>
<protein>
    <recommendedName>
        <fullName evidence="5">NADH:ubiquinone oxidoreductase intermediate-associated protein 30 domain-containing protein</fullName>
    </recommendedName>
</protein>
<feature type="domain" description="NADH:ubiquinone oxidoreductase intermediate-associated protein 30" evidence="5">
    <location>
        <begin position="132"/>
        <end position="320"/>
    </location>
</feature>
<evidence type="ECO:0000256" key="4">
    <source>
        <dbReference type="ARBA" id="ARBA00023186"/>
    </source>
</evidence>
<proteinExistence type="inferred from homology"/>
<comment type="caution">
    <text evidence="6">The sequence shown here is derived from an EMBL/GenBank/DDBJ whole genome shotgun (WGS) entry which is preliminary data.</text>
</comment>
<evidence type="ECO:0000259" key="5">
    <source>
        <dbReference type="Pfam" id="PF08547"/>
    </source>
</evidence>
<accession>A0A267GSX5</accession>
<evidence type="ECO:0000256" key="3">
    <source>
        <dbReference type="ARBA" id="ARBA00023128"/>
    </source>
</evidence>
<evidence type="ECO:0000313" key="7">
    <source>
        <dbReference type="Proteomes" id="UP000215902"/>
    </source>
</evidence>
<comment type="subcellular location">
    <subcellularLocation>
        <location evidence="1">Mitochondrion</location>
    </subcellularLocation>
</comment>
<gene>
    <name evidence="6" type="ORF">BOX15_Mlig017687g1</name>
</gene>
<keyword evidence="3" id="KW-0496">Mitochondrion</keyword>
<dbReference type="Pfam" id="PF08547">
    <property type="entry name" value="CIA30"/>
    <property type="match status" value="1"/>
</dbReference>
<dbReference type="GO" id="GO:0005739">
    <property type="term" value="C:mitochondrion"/>
    <property type="evidence" value="ECO:0007669"/>
    <property type="project" value="UniProtKB-SubCell"/>
</dbReference>
<dbReference type="SUPFAM" id="SSF49785">
    <property type="entry name" value="Galactose-binding domain-like"/>
    <property type="match status" value="1"/>
</dbReference>
<evidence type="ECO:0000256" key="2">
    <source>
        <dbReference type="ARBA" id="ARBA00007884"/>
    </source>
</evidence>
<sequence length="352" mass="40447">QCQLNMSHLVSFPRLLLTSTCSSSSSSIPRLSKLPLNYCRRNLFSRKKVRADQHTPILFGEVNERGGYAAPFKESLSMRDWLRIYKRAWLELPESYAELRNYHLYDRVSFKSVDVRHGDYYYIGYLSRDGGHHKWIVTADSHYGEGYSTGEFIPSSWLTDVKNKAGDCGIDQDQPIVRCTGLFRGVIDTRVPQTGQLVRAGYVNLRSPYALMIKGRARGINLQPLNCIVIRYRGDGRRYRLNLHRSPLGKLDYTLFDIYSFPLYTRGGPYWTVAKIPVSKLIRTYKGRVQDRPILDDLSAYSHLSITLCDGIPGPFSLELDYVAAFYDATLNEKFAYEIYPVSSLMKKNISW</sequence>
<dbReference type="PANTHER" id="PTHR13194">
    <property type="entry name" value="COMPLEX I INTERMEDIATE-ASSOCIATED PROTEIN 30"/>
    <property type="match status" value="1"/>
</dbReference>
<feature type="non-terminal residue" evidence="6">
    <location>
        <position position="1"/>
    </location>
</feature>
<dbReference type="InterPro" id="IPR008979">
    <property type="entry name" value="Galactose-bd-like_sf"/>
</dbReference>
<dbReference type="GO" id="GO:0006120">
    <property type="term" value="P:mitochondrial electron transport, NADH to ubiquinone"/>
    <property type="evidence" value="ECO:0007669"/>
    <property type="project" value="TreeGrafter"/>
</dbReference>
<evidence type="ECO:0000256" key="1">
    <source>
        <dbReference type="ARBA" id="ARBA00004173"/>
    </source>
</evidence>
<dbReference type="EMBL" id="NIVC01000164">
    <property type="protein sequence ID" value="PAA89113.1"/>
    <property type="molecule type" value="Genomic_DNA"/>
</dbReference>
<dbReference type="OrthoDB" id="42561at2759"/>
<dbReference type="InterPro" id="IPR013857">
    <property type="entry name" value="NADH-UbQ_OxRdtase-assoc_prot30"/>
</dbReference>
<dbReference type="PANTHER" id="PTHR13194:SF18">
    <property type="entry name" value="COMPLEX I INTERMEDIATE-ASSOCIATED PROTEIN 30, MITOCHONDRIAL"/>
    <property type="match status" value="1"/>
</dbReference>